<keyword evidence="6 13" id="KW-0375">Hydrogen ion transport</keyword>
<keyword evidence="10 13" id="KW-0496">Mitochondrion</keyword>
<dbReference type="GeneID" id="7944326"/>
<dbReference type="PANTHER" id="PTHR13722">
    <property type="entry name" value="ATP SYNTHASE PROTEIN 8"/>
    <property type="match status" value="1"/>
</dbReference>
<dbReference type="PANTHER" id="PTHR13722:SF0">
    <property type="entry name" value="ATP SYNTHASE PROTEIN 8"/>
    <property type="match status" value="1"/>
</dbReference>
<dbReference type="EMBL" id="AB371092">
    <property type="protein sequence ID" value="BAH69186.1"/>
    <property type="molecule type" value="Genomic_DNA"/>
</dbReference>
<evidence type="ECO:0000256" key="13">
    <source>
        <dbReference type="RuleBase" id="RU003661"/>
    </source>
</evidence>
<reference evidence="15" key="1">
    <citation type="journal article" date="2009" name="Gene">
        <title>Molecular phylogeny and evolution of prosimians based on complete sequences of mitochondrial DNAs.</title>
        <authorList>
            <person name="Matsui A."/>
            <person name="Rakotondraparany F."/>
            <person name="Munechika I."/>
            <person name="Hasegawa M."/>
            <person name="Horai S."/>
        </authorList>
    </citation>
    <scope>NUCLEOTIDE SEQUENCE</scope>
</reference>
<dbReference type="InterPro" id="IPR039017">
    <property type="entry name" value="ATP8_mammal"/>
</dbReference>
<dbReference type="GO" id="GO:0031966">
    <property type="term" value="C:mitochondrial membrane"/>
    <property type="evidence" value="ECO:0007669"/>
    <property type="project" value="UniProtKB-SubCell"/>
</dbReference>
<protein>
    <recommendedName>
        <fullName evidence="13">ATP synthase complex subunit 8</fullName>
    </recommendedName>
</protein>
<comment type="subcellular location">
    <subcellularLocation>
        <location evidence="1 13">Mitochondrion membrane</location>
        <topology evidence="1 13">Single-pass membrane protein</topology>
    </subcellularLocation>
</comment>
<keyword evidence="8" id="KW-0007">Acetylation</keyword>
<dbReference type="GO" id="GO:0015986">
    <property type="term" value="P:proton motive force-driven ATP synthesis"/>
    <property type="evidence" value="ECO:0007669"/>
    <property type="project" value="InterPro"/>
</dbReference>
<keyword evidence="3 13" id="KW-0813">Transport</keyword>
<evidence type="ECO:0000256" key="10">
    <source>
        <dbReference type="ARBA" id="ARBA00023128"/>
    </source>
</evidence>
<evidence type="ECO:0000256" key="5">
    <source>
        <dbReference type="ARBA" id="ARBA00022692"/>
    </source>
</evidence>
<evidence type="ECO:0000256" key="6">
    <source>
        <dbReference type="ARBA" id="ARBA00022781"/>
    </source>
</evidence>
<geneLocation type="mitochondrion" evidence="15"/>
<evidence type="ECO:0000256" key="9">
    <source>
        <dbReference type="ARBA" id="ARBA00023065"/>
    </source>
</evidence>
<evidence type="ECO:0000256" key="1">
    <source>
        <dbReference type="ARBA" id="ARBA00004304"/>
    </source>
</evidence>
<evidence type="ECO:0000256" key="4">
    <source>
        <dbReference type="ARBA" id="ARBA00022547"/>
    </source>
</evidence>
<dbReference type="InterPro" id="IPR001421">
    <property type="entry name" value="ATP8_metazoa"/>
</dbReference>
<dbReference type="AlphaFoldDB" id="C4T973"/>
<keyword evidence="9 13" id="KW-0406">Ion transport</keyword>
<dbReference type="RefSeq" id="YP_002929300.1">
    <property type="nucleotide sequence ID" value="NC_012761.1"/>
</dbReference>
<sequence>MPQLDTSTWTIPIISMTLTLFTLFQLKFSKFLYPLNPVQKTMKTMKQDNPWEKKWTKTYLPLSLPLQ</sequence>
<dbReference type="GO" id="GO:0045259">
    <property type="term" value="C:proton-transporting ATP synthase complex"/>
    <property type="evidence" value="ECO:0007669"/>
    <property type="project" value="UniProtKB-KW"/>
</dbReference>
<dbReference type="Pfam" id="PF00895">
    <property type="entry name" value="ATP-synt_8"/>
    <property type="match status" value="1"/>
</dbReference>
<evidence type="ECO:0000256" key="14">
    <source>
        <dbReference type="SAM" id="Phobius"/>
    </source>
</evidence>
<evidence type="ECO:0000256" key="7">
    <source>
        <dbReference type="ARBA" id="ARBA00022989"/>
    </source>
</evidence>
<dbReference type="CTD" id="4509"/>
<evidence type="ECO:0000256" key="2">
    <source>
        <dbReference type="ARBA" id="ARBA00008892"/>
    </source>
</evidence>
<evidence type="ECO:0000256" key="12">
    <source>
        <dbReference type="ARBA" id="ARBA00023310"/>
    </source>
</evidence>
<accession>C4T973</accession>
<feature type="transmembrane region" description="Helical" evidence="14">
    <location>
        <begin position="6"/>
        <end position="26"/>
    </location>
</feature>
<keyword evidence="12" id="KW-0066">ATP synthesis</keyword>
<evidence type="ECO:0000256" key="11">
    <source>
        <dbReference type="ARBA" id="ARBA00023136"/>
    </source>
</evidence>
<proteinExistence type="inferred from homology"/>
<keyword evidence="4 13" id="KW-0138">CF(0)</keyword>
<dbReference type="GO" id="GO:0015078">
    <property type="term" value="F:proton transmembrane transporter activity"/>
    <property type="evidence" value="ECO:0007669"/>
    <property type="project" value="InterPro"/>
</dbReference>
<keyword evidence="7 14" id="KW-1133">Transmembrane helix</keyword>
<evidence type="ECO:0000256" key="8">
    <source>
        <dbReference type="ARBA" id="ARBA00022990"/>
    </source>
</evidence>
<keyword evidence="11 14" id="KW-0472">Membrane</keyword>
<gene>
    <name evidence="15" type="primary">ATP8</name>
</gene>
<name>C4T973_GALSE</name>
<keyword evidence="5 13" id="KW-0812">Transmembrane</keyword>
<evidence type="ECO:0000256" key="3">
    <source>
        <dbReference type="ARBA" id="ARBA00022448"/>
    </source>
</evidence>
<comment type="similarity">
    <text evidence="2 13">Belongs to the ATPase protein 8 family.</text>
</comment>
<organism evidence="15">
    <name type="scientific">Galago senegalensis</name>
    <name type="common">Northern lesser bushbaby</name>
    <name type="synonym">Senegal bushbaby</name>
    <dbReference type="NCBI Taxonomy" id="9465"/>
    <lineage>
        <taxon>Eukaryota</taxon>
        <taxon>Metazoa</taxon>
        <taxon>Chordata</taxon>
        <taxon>Craniata</taxon>
        <taxon>Vertebrata</taxon>
        <taxon>Euteleostomi</taxon>
        <taxon>Mammalia</taxon>
        <taxon>Eutheria</taxon>
        <taxon>Euarchontoglires</taxon>
        <taxon>Primates</taxon>
        <taxon>Strepsirrhini</taxon>
        <taxon>Lorisiformes</taxon>
        <taxon>Galagidae</taxon>
        <taxon>Galago</taxon>
    </lineage>
</organism>
<evidence type="ECO:0000313" key="15">
    <source>
        <dbReference type="EMBL" id="BAH69186.1"/>
    </source>
</evidence>